<dbReference type="InterPro" id="IPR011877">
    <property type="entry name" value="Ribokinase"/>
</dbReference>
<feature type="binding site" evidence="9">
    <location>
        <position position="254"/>
    </location>
    <ligand>
        <name>substrate</name>
    </ligand>
</feature>
<keyword evidence="7 9" id="KW-0630">Potassium</keyword>
<keyword evidence="3 9" id="KW-0547">Nucleotide-binding</keyword>
<evidence type="ECO:0000256" key="9">
    <source>
        <dbReference type="HAMAP-Rule" id="MF_01987"/>
    </source>
</evidence>
<feature type="binding site" evidence="9">
    <location>
        <position position="248"/>
    </location>
    <ligand>
        <name>K(+)</name>
        <dbReference type="ChEBI" id="CHEBI:29103"/>
    </ligand>
</feature>
<feature type="binding site" evidence="9">
    <location>
        <position position="278"/>
    </location>
    <ligand>
        <name>ATP</name>
        <dbReference type="ChEBI" id="CHEBI:30616"/>
    </ligand>
</feature>
<dbReference type="PANTHER" id="PTHR10584:SF166">
    <property type="entry name" value="RIBOKINASE"/>
    <property type="match status" value="1"/>
</dbReference>
<evidence type="ECO:0000256" key="4">
    <source>
        <dbReference type="ARBA" id="ARBA00022777"/>
    </source>
</evidence>
<comment type="function">
    <text evidence="9">Catalyzes the phosphorylation of ribose at O-5 in a reaction requiring ATP and magnesium. The resulting D-ribose-5-phosphate can then be used either for sythesis of nucleotides, histidine, and tryptophan, or as a component of the pentose phosphate pathway.</text>
</comment>
<comment type="subunit">
    <text evidence="9">Homodimer.</text>
</comment>
<keyword evidence="5 9" id="KW-0067">ATP-binding</keyword>
<dbReference type="RefSeq" id="WP_407029647.1">
    <property type="nucleotide sequence ID" value="NZ_JAQGEF010000001.1"/>
</dbReference>
<reference evidence="12 13" key="1">
    <citation type="submission" date="2022-12" db="EMBL/GenBank/DDBJ databases">
        <title>Chitinophagaceae gen. sp. nov., a new member of the family Chitinophagaceae, isolated from soil in a chemical factory.</title>
        <authorList>
            <person name="Ke Z."/>
        </authorList>
    </citation>
    <scope>NUCLEOTIDE SEQUENCE [LARGE SCALE GENOMIC DNA]</scope>
    <source>
        <strain evidence="12 13">LY-5</strain>
    </source>
</reference>
<keyword evidence="2 9" id="KW-0479">Metal-binding</keyword>
<dbReference type="InterPro" id="IPR002139">
    <property type="entry name" value="Ribo/fructo_kinase"/>
</dbReference>
<keyword evidence="6 9" id="KW-0460">Magnesium</keyword>
<feature type="domain" description="Carbohydrate kinase PfkB" evidence="11">
    <location>
        <begin position="4"/>
        <end position="295"/>
    </location>
</feature>
<gene>
    <name evidence="9 12" type="primary">rbsK</name>
    <name evidence="12" type="ORF">O3P16_00735</name>
</gene>
<dbReference type="GO" id="GO:0004747">
    <property type="term" value="F:ribokinase activity"/>
    <property type="evidence" value="ECO:0007669"/>
    <property type="project" value="UniProtKB-EC"/>
</dbReference>
<feature type="binding site" evidence="9">
    <location>
        <position position="289"/>
    </location>
    <ligand>
        <name>K(+)</name>
        <dbReference type="ChEBI" id="CHEBI:29103"/>
    </ligand>
</feature>
<feature type="binding site" evidence="9">
    <location>
        <begin position="13"/>
        <end position="15"/>
    </location>
    <ligand>
        <name>substrate</name>
    </ligand>
</feature>
<dbReference type="PRINTS" id="PR00990">
    <property type="entry name" value="RIBOKINASE"/>
</dbReference>
<evidence type="ECO:0000259" key="11">
    <source>
        <dbReference type="Pfam" id="PF00294"/>
    </source>
</evidence>
<accession>A0ABT4UEQ0</accession>
<organism evidence="12 13">
    <name type="scientific">Polluticaenibacter yanchengensis</name>
    <dbReference type="NCBI Taxonomy" id="3014562"/>
    <lineage>
        <taxon>Bacteria</taxon>
        <taxon>Pseudomonadati</taxon>
        <taxon>Bacteroidota</taxon>
        <taxon>Chitinophagia</taxon>
        <taxon>Chitinophagales</taxon>
        <taxon>Chitinophagaceae</taxon>
        <taxon>Polluticaenibacter</taxon>
    </lineage>
</organism>
<evidence type="ECO:0000256" key="2">
    <source>
        <dbReference type="ARBA" id="ARBA00022723"/>
    </source>
</evidence>
<evidence type="ECO:0000313" key="13">
    <source>
        <dbReference type="Proteomes" id="UP001210231"/>
    </source>
</evidence>
<dbReference type="EC" id="2.7.1.15" evidence="9 10"/>
<dbReference type="InterPro" id="IPR011611">
    <property type="entry name" value="PfkB_dom"/>
</dbReference>
<dbReference type="HAMAP" id="MF_01987">
    <property type="entry name" value="Ribokinase"/>
    <property type="match status" value="1"/>
</dbReference>
<comment type="caution">
    <text evidence="9">Lacks conserved residue(s) required for the propagation of feature annotation.</text>
</comment>
<comment type="activity regulation">
    <text evidence="9">Activated by a monovalent cation that binds near, but not in, the active site. The most likely occupant of the site in vivo is potassium. Ion binding induces a conformational change that may alter substrate affinity.</text>
</comment>
<comment type="catalytic activity">
    <reaction evidence="9">
        <text>D-ribose + ATP = D-ribose 5-phosphate + ADP + H(+)</text>
        <dbReference type="Rhea" id="RHEA:13697"/>
        <dbReference type="ChEBI" id="CHEBI:15378"/>
        <dbReference type="ChEBI" id="CHEBI:30616"/>
        <dbReference type="ChEBI" id="CHEBI:47013"/>
        <dbReference type="ChEBI" id="CHEBI:78346"/>
        <dbReference type="ChEBI" id="CHEBI:456216"/>
        <dbReference type="EC" id="2.7.1.15"/>
    </reaction>
</comment>
<evidence type="ECO:0000256" key="8">
    <source>
        <dbReference type="ARBA" id="ARBA00023277"/>
    </source>
</evidence>
<keyword evidence="13" id="KW-1185">Reference proteome</keyword>
<evidence type="ECO:0000256" key="5">
    <source>
        <dbReference type="ARBA" id="ARBA00022840"/>
    </source>
</evidence>
<evidence type="ECO:0000313" key="12">
    <source>
        <dbReference type="EMBL" id="MDA3613315.1"/>
    </source>
</evidence>
<feature type="binding site" evidence="9">
    <location>
        <position position="284"/>
    </location>
    <ligand>
        <name>K(+)</name>
        <dbReference type="ChEBI" id="CHEBI:29103"/>
    </ligand>
</feature>
<proteinExistence type="inferred from homology"/>
<comment type="caution">
    <text evidence="12">The sequence shown here is derived from an EMBL/GenBank/DDBJ whole genome shotgun (WGS) entry which is preliminary data.</text>
</comment>
<protein>
    <recommendedName>
        <fullName evidence="9 10">Ribokinase</fullName>
        <shortName evidence="9">RK</shortName>
        <ecNumber evidence="9 10">2.7.1.15</ecNumber>
    </recommendedName>
</protein>
<feature type="binding site" evidence="9">
    <location>
        <begin position="222"/>
        <end position="227"/>
    </location>
    <ligand>
        <name>ATP</name>
        <dbReference type="ChEBI" id="CHEBI:30616"/>
    </ligand>
</feature>
<feature type="binding site" evidence="9">
    <location>
        <begin position="41"/>
        <end position="45"/>
    </location>
    <ligand>
        <name>substrate</name>
    </ligand>
</feature>
<dbReference type="Proteomes" id="UP001210231">
    <property type="component" value="Unassembled WGS sequence"/>
</dbReference>
<evidence type="ECO:0000256" key="10">
    <source>
        <dbReference type="NCBIfam" id="TIGR02152"/>
    </source>
</evidence>
<feature type="binding site" evidence="9">
    <location>
        <position position="142"/>
    </location>
    <ligand>
        <name>substrate</name>
    </ligand>
</feature>
<name>A0ABT4UEQ0_9BACT</name>
<feature type="binding site" evidence="9">
    <location>
        <begin position="253"/>
        <end position="254"/>
    </location>
    <ligand>
        <name>ATP</name>
        <dbReference type="ChEBI" id="CHEBI:30616"/>
    </ligand>
</feature>
<dbReference type="InterPro" id="IPR029056">
    <property type="entry name" value="Ribokinase-like"/>
</dbReference>
<evidence type="ECO:0000256" key="1">
    <source>
        <dbReference type="ARBA" id="ARBA00022679"/>
    </source>
</evidence>
<dbReference type="SUPFAM" id="SSF53613">
    <property type="entry name" value="Ribokinase-like"/>
    <property type="match status" value="1"/>
</dbReference>
<keyword evidence="1 9" id="KW-0808">Transferase</keyword>
<keyword evidence="9" id="KW-0963">Cytoplasm</keyword>
<comment type="cofactor">
    <cofactor evidence="9">
        <name>Mg(2+)</name>
        <dbReference type="ChEBI" id="CHEBI:18420"/>
    </cofactor>
    <text evidence="9">Requires a divalent cation, most likely magnesium in vivo, as an electrophilic catalyst to aid phosphoryl group transfer. It is the chelate of the metal and the nucleotide that is the actual substrate.</text>
</comment>
<comment type="pathway">
    <text evidence="9">Carbohydrate metabolism; D-ribose degradation; D-ribose 5-phosphate from beta-D-ribopyranose: step 2/2.</text>
</comment>
<sequence>MNNKTIVVLGSSNTDMVIKSPKLPLPGETIIGGAFFMNQGGKGANQAVAAARMGADVQFISKIGTDIFGKQSIKGYKDEGINVDKIFIDESAPSGIALISVDGVGENSILVAPGANSNLLPADLDKVIEEIKQAGILLMQLEIPMASIEYAAEAAFNNNVKVILNPAPAGKLSRKLIDCLFLIVVNESEAEYVSGVSVSDEATAIEAAKKISDMGVKNIIVTLGSDGVIAMIDREVFKVPAIKVEAIDTTAAGDTFCGVLSVGIMEGMPVIEAIKLANKAAALSVTRMGAQKSIPYRNEFE</sequence>
<evidence type="ECO:0000256" key="7">
    <source>
        <dbReference type="ARBA" id="ARBA00022958"/>
    </source>
</evidence>
<evidence type="ECO:0000256" key="6">
    <source>
        <dbReference type="ARBA" id="ARBA00022842"/>
    </source>
</evidence>
<comment type="subcellular location">
    <subcellularLocation>
        <location evidence="9">Cytoplasm</location>
    </subcellularLocation>
</comment>
<evidence type="ECO:0000256" key="3">
    <source>
        <dbReference type="ARBA" id="ARBA00022741"/>
    </source>
</evidence>
<dbReference type="EMBL" id="JAQGEF010000001">
    <property type="protein sequence ID" value="MDA3613315.1"/>
    <property type="molecule type" value="Genomic_DNA"/>
</dbReference>
<dbReference type="Gene3D" id="3.40.1190.20">
    <property type="match status" value="1"/>
</dbReference>
<feature type="binding site" evidence="9">
    <location>
        <position position="293"/>
    </location>
    <ligand>
        <name>K(+)</name>
        <dbReference type="ChEBI" id="CHEBI:29103"/>
    </ligand>
</feature>
<feature type="active site" description="Proton acceptor" evidence="9">
    <location>
        <position position="254"/>
    </location>
</feature>
<dbReference type="CDD" id="cd01174">
    <property type="entry name" value="ribokinase"/>
    <property type="match status" value="1"/>
</dbReference>
<feature type="binding site" evidence="9">
    <location>
        <position position="186"/>
    </location>
    <ligand>
        <name>ATP</name>
        <dbReference type="ChEBI" id="CHEBI:30616"/>
    </ligand>
</feature>
<comment type="similarity">
    <text evidence="9">Belongs to the carbohydrate kinase PfkB family. Ribokinase subfamily.</text>
</comment>
<keyword evidence="8 9" id="KW-0119">Carbohydrate metabolism</keyword>
<dbReference type="NCBIfam" id="TIGR02152">
    <property type="entry name" value="D_ribokin_bact"/>
    <property type="match status" value="1"/>
</dbReference>
<feature type="binding site" evidence="9">
    <location>
        <position position="250"/>
    </location>
    <ligand>
        <name>K(+)</name>
        <dbReference type="ChEBI" id="CHEBI:29103"/>
    </ligand>
</feature>
<dbReference type="Pfam" id="PF00294">
    <property type="entry name" value="PfkB"/>
    <property type="match status" value="1"/>
</dbReference>
<dbReference type="PANTHER" id="PTHR10584">
    <property type="entry name" value="SUGAR KINASE"/>
    <property type="match status" value="1"/>
</dbReference>
<feature type="binding site" evidence="9">
    <location>
        <position position="287"/>
    </location>
    <ligand>
        <name>K(+)</name>
        <dbReference type="ChEBI" id="CHEBI:29103"/>
    </ligand>
</feature>
<keyword evidence="4 9" id="KW-0418">Kinase</keyword>